<evidence type="ECO:0000259" key="1">
    <source>
        <dbReference type="Pfam" id="PF08378"/>
    </source>
</evidence>
<accession>A0A1M4X9T6</accession>
<dbReference type="Proteomes" id="UP000184480">
    <property type="component" value="Unassembled WGS sequence"/>
</dbReference>
<feature type="domain" description="NERD" evidence="1">
    <location>
        <begin position="303"/>
        <end position="389"/>
    </location>
</feature>
<reference evidence="3" key="1">
    <citation type="submission" date="2016-11" db="EMBL/GenBank/DDBJ databases">
        <authorList>
            <person name="Varghese N."/>
            <person name="Submissions S."/>
        </authorList>
    </citation>
    <scope>NUCLEOTIDE SEQUENCE [LARGE SCALE GENOMIC DNA]</scope>
    <source>
        <strain evidence="3">DSM 27370</strain>
    </source>
</reference>
<dbReference type="RefSeq" id="WP_062184000.1">
    <property type="nucleotide sequence ID" value="NZ_BBXL01000024.1"/>
</dbReference>
<evidence type="ECO:0000313" key="2">
    <source>
        <dbReference type="EMBL" id="SHE90186.1"/>
    </source>
</evidence>
<dbReference type="EMBL" id="FQUC01000002">
    <property type="protein sequence ID" value="SHE90186.1"/>
    <property type="molecule type" value="Genomic_DNA"/>
</dbReference>
<gene>
    <name evidence="2" type="ORF">SAMN05444362_102449</name>
</gene>
<sequence>MQNIEQQSSNLKVYISQFDINKAIPLWIFFFNCQMKTESKFIRLPSIVRQMTYLINLSLSNSRKGKDSIYSFSEIVEMLDNIEKYYKEQYDFKEVVDYYGETYRKNLVAQTTYLNYFLNASLVYVEQVIERIQGTFSSLEDFISESINISINDLITFYFETTQISTLKFMECYSNFISQDVDKNADGTYCYPSFENESDTKFISFDLVNQQTFSIDDYKRLDKSKVKKILSLLSLKQTSNLDYLYYTDSCELLNKPIIQLPNNRYVLFFNNQLIISIYNLLYNVCKDKSGKNSDRSRAIYLEEKTIDVFTDFLPQDEIKIFTNYYINGKDNEKDILIFYRRTAFIIECKADLYKEPFRDVEKSYKRTEREFKTSIQKAYDQALEVQSAIYNGKELTISDKNKNEIECIKTNKIENAFIILVTQERFGQIQCDLGLLLEKEGNAFYPWSVSIDDLESILLTISRKENAVGELITYLINREKLHERLICSDELDIVGYFIMQRQVFIQHCNRDEIYITSPDVCHLFDDLYYHGGFGFKNELYLDSKFEVSIPAFVTSELCKKLKLRTPKNIQKFKKENNIDNERMNEFRKEFYDTTEILEKYPEKKDLLKQILGI</sequence>
<keyword evidence="3" id="KW-1185">Reference proteome</keyword>
<organism evidence="2 3">
    <name type="scientific">Dysgonomonas macrotermitis</name>
    <dbReference type="NCBI Taxonomy" id="1346286"/>
    <lineage>
        <taxon>Bacteria</taxon>
        <taxon>Pseudomonadati</taxon>
        <taxon>Bacteroidota</taxon>
        <taxon>Bacteroidia</taxon>
        <taxon>Bacteroidales</taxon>
        <taxon>Dysgonomonadaceae</taxon>
        <taxon>Dysgonomonas</taxon>
    </lineage>
</organism>
<dbReference type="STRING" id="1346286.SAMN05444362_102449"/>
<evidence type="ECO:0000313" key="3">
    <source>
        <dbReference type="Proteomes" id="UP000184480"/>
    </source>
</evidence>
<name>A0A1M4X9T6_9BACT</name>
<proteinExistence type="predicted"/>
<dbReference type="Pfam" id="PF08378">
    <property type="entry name" value="NERD"/>
    <property type="match status" value="1"/>
</dbReference>
<dbReference type="InterPro" id="IPR011528">
    <property type="entry name" value="NERD"/>
</dbReference>
<dbReference type="OrthoDB" id="7060647at2"/>
<protein>
    <submittedName>
        <fullName evidence="2">Nuclease-related domain-containing protein</fullName>
    </submittedName>
</protein>
<dbReference type="AlphaFoldDB" id="A0A1M4X9T6"/>